<dbReference type="Pfam" id="PF00884">
    <property type="entry name" value="Sulfatase"/>
    <property type="match status" value="1"/>
</dbReference>
<dbReference type="InterPro" id="IPR052701">
    <property type="entry name" value="GAG_Ulvan_Degrading_Sulfatases"/>
</dbReference>
<dbReference type="Gene3D" id="3.30.1120.10">
    <property type="match status" value="1"/>
</dbReference>
<dbReference type="InterPro" id="IPR000917">
    <property type="entry name" value="Sulfatase_N"/>
</dbReference>
<dbReference type="PANTHER" id="PTHR43751">
    <property type="entry name" value="SULFATASE"/>
    <property type="match status" value="1"/>
</dbReference>
<gene>
    <name evidence="2" type="primary">aslA</name>
    <name evidence="2" type="ORF">GCM10007028_10260</name>
</gene>
<name>A0A918QXU2_9FLAO</name>
<evidence type="ECO:0000259" key="1">
    <source>
        <dbReference type="Pfam" id="PF00884"/>
    </source>
</evidence>
<feature type="domain" description="Sulfatase N-terminal" evidence="1">
    <location>
        <begin position="1"/>
        <end position="322"/>
    </location>
</feature>
<dbReference type="CDD" id="cd16142">
    <property type="entry name" value="ARS_like"/>
    <property type="match status" value="1"/>
</dbReference>
<comment type="caution">
    <text evidence="2">The sequence shown here is derived from an EMBL/GenBank/DDBJ whole genome shotgun (WGS) entry which is preliminary data.</text>
</comment>
<proteinExistence type="predicted"/>
<dbReference type="AlphaFoldDB" id="A0A918QXU2"/>
<dbReference type="PANTHER" id="PTHR43751:SF2">
    <property type="entry name" value="SULFATASE N-TERMINAL DOMAIN-CONTAINING PROTEIN"/>
    <property type="match status" value="1"/>
</dbReference>
<evidence type="ECO:0000313" key="3">
    <source>
        <dbReference type="Proteomes" id="UP000636004"/>
    </source>
</evidence>
<accession>A0A918QXU2</accession>
<dbReference type="SUPFAM" id="SSF53649">
    <property type="entry name" value="Alkaline phosphatase-like"/>
    <property type="match status" value="1"/>
</dbReference>
<sequence>MGDDVGIPNLSTYGQGMMGYQTPNIDRIAHEGLKFTDYYGEQSCTAGRSAFITGQHIIRTGLSKVGLPGAPVGIKDETATLAEMLKTLGYATGQFGKNHFGDQDQFLPTKHGFDEFFGNLYHLNAEEEPEHADWPANDGNGRVPRPRGVIKSSADGPIADTGPLTKKRMETVDYEFQAAAFDFMERKTKEGTPWFTWMNTTGMHFWTHIDEKYKGKSGLNDYADGMIRLDDIVGEFHDKLEELGVDDNTIIIFTTDNGVHQATWPDAGVTWFHGEKTTNWEGGFRVPAMASFPERYGIKPGTLVNDVTSHLDWVPTLLAAAGGSDIPNKLKAGTFTSNNKTFKNHLDGHNMLPLWSGKTEKNPREYFIYGTDAAEISAIRFGDRWKAMYMEQKAIGQEVWIYKLESLKAPLLFDLRMDPFEKARETNTYQDWYARHIFMFGWAASYVLEFKNSFKEFPPAQKPATWNVTEMD</sequence>
<keyword evidence="3" id="KW-1185">Reference proteome</keyword>
<dbReference type="Proteomes" id="UP000636004">
    <property type="component" value="Unassembled WGS sequence"/>
</dbReference>
<organism evidence="2 3">
    <name type="scientific">Algibacter mikhailovii</name>
    <dbReference type="NCBI Taxonomy" id="425498"/>
    <lineage>
        <taxon>Bacteria</taxon>
        <taxon>Pseudomonadati</taxon>
        <taxon>Bacteroidota</taxon>
        <taxon>Flavobacteriia</taxon>
        <taxon>Flavobacteriales</taxon>
        <taxon>Flavobacteriaceae</taxon>
        <taxon>Algibacter</taxon>
    </lineage>
</organism>
<reference evidence="2" key="2">
    <citation type="submission" date="2020-09" db="EMBL/GenBank/DDBJ databases">
        <authorList>
            <person name="Sun Q."/>
            <person name="Kim S."/>
        </authorList>
    </citation>
    <scope>NUCLEOTIDE SEQUENCE</scope>
    <source>
        <strain evidence="2">KCTC 12710</strain>
    </source>
</reference>
<evidence type="ECO:0000313" key="2">
    <source>
        <dbReference type="EMBL" id="GGZ74822.1"/>
    </source>
</evidence>
<dbReference type="InterPro" id="IPR017850">
    <property type="entry name" value="Alkaline_phosphatase_core_sf"/>
</dbReference>
<reference evidence="2" key="1">
    <citation type="journal article" date="2014" name="Int. J. Syst. Evol. Microbiol.">
        <title>Complete genome sequence of Corynebacterium casei LMG S-19264T (=DSM 44701T), isolated from a smear-ripened cheese.</title>
        <authorList>
            <consortium name="US DOE Joint Genome Institute (JGI-PGF)"/>
            <person name="Walter F."/>
            <person name="Albersmeier A."/>
            <person name="Kalinowski J."/>
            <person name="Ruckert C."/>
        </authorList>
    </citation>
    <scope>NUCLEOTIDE SEQUENCE</scope>
    <source>
        <strain evidence="2">KCTC 12710</strain>
    </source>
</reference>
<dbReference type="Gene3D" id="3.40.720.10">
    <property type="entry name" value="Alkaline Phosphatase, subunit A"/>
    <property type="match status" value="1"/>
</dbReference>
<dbReference type="EMBL" id="BMWZ01000002">
    <property type="protein sequence ID" value="GGZ74822.1"/>
    <property type="molecule type" value="Genomic_DNA"/>
</dbReference>
<protein>
    <submittedName>
        <fullName evidence="2">Arylsulfatase</fullName>
    </submittedName>
</protein>